<feature type="region of interest" description="Disordered" evidence="5">
    <location>
        <begin position="55"/>
        <end position="167"/>
    </location>
</feature>
<dbReference type="EMBL" id="WLYP01000015">
    <property type="protein sequence ID" value="MTD36489.1"/>
    <property type="molecule type" value="Genomic_DNA"/>
</dbReference>
<reference evidence="9" key="1">
    <citation type="submission" date="2019-10" db="EMBL/GenBank/DDBJ databases">
        <title>Identification of the same linezolid-resistant Tn6246::fexB-poxtA-carrying Enterococcus faecium strain colonizing a hospitalized patient and bovines in different continents.</title>
        <authorList>
            <person name="Tedim A.P."/>
            <person name="Freitas A.R."/>
            <person name="Novais C."/>
            <person name="Duarte B."/>
            <person name="Elghaieb H."/>
            <person name="Abbassi M.S."/>
            <person name="Peixe L."/>
        </authorList>
    </citation>
    <scope>NUCLEOTIDE SEQUENCE</scope>
    <source>
        <strain evidence="9">2FEZ</strain>
    </source>
</reference>
<sequence>MKKKERKKRMKKLFFACLFSSVVLAGGINVFADEIGITPVTPPVIEETTPVIPIPDISKIDESVPDQPTPVDPDISSEVTEPTTPVVPDITENSENETPVVSPSTGETTNDKDTTPTTSESYSGTSSVDNDSKIDDFSSSSTTIDTPKETEKKNDLGAPKNLTPENHIKTVSEKEMTVSVSSDGKIVQGTGTEKSIPIVTSNLEEINHVPTPETPLQVATGQAIVGVQDGVPLVQDNQGNLVEGLSIPVKKLPSGNIEIKTIDGKTKVLPKTGEELQISLTILGSLLTAVTGGIFYGKKQWRHLRHMFKKTI</sequence>
<evidence type="ECO:0000259" key="8">
    <source>
        <dbReference type="Pfam" id="PF00746"/>
    </source>
</evidence>
<feature type="chain" id="PRO_5039621945" evidence="7">
    <location>
        <begin position="26"/>
        <end position="312"/>
    </location>
</feature>
<keyword evidence="1" id="KW-0134">Cell wall</keyword>
<comment type="caution">
    <text evidence="9">The sequence shown here is derived from an EMBL/GenBank/DDBJ whole genome shotgun (WGS) entry which is preliminary data.</text>
</comment>
<feature type="transmembrane region" description="Helical" evidence="6">
    <location>
        <begin position="276"/>
        <end position="297"/>
    </location>
</feature>
<keyword evidence="6" id="KW-0472">Membrane</keyword>
<evidence type="ECO:0000256" key="6">
    <source>
        <dbReference type="SAM" id="Phobius"/>
    </source>
</evidence>
<keyword evidence="6" id="KW-0812">Transmembrane</keyword>
<feature type="domain" description="Gram-positive cocci surface proteins LPxTG" evidence="8">
    <location>
        <begin position="264"/>
        <end position="299"/>
    </location>
</feature>
<keyword evidence="2" id="KW-0964">Secreted</keyword>
<gene>
    <name evidence="9" type="ORF">GKZ95_11565</name>
</gene>
<evidence type="ECO:0000313" key="9">
    <source>
        <dbReference type="EMBL" id="MTD36489.1"/>
    </source>
</evidence>
<keyword evidence="4" id="KW-0572">Peptidoglycan-anchor</keyword>
<evidence type="ECO:0000256" key="5">
    <source>
        <dbReference type="SAM" id="MobiDB-lite"/>
    </source>
</evidence>
<evidence type="ECO:0000256" key="3">
    <source>
        <dbReference type="ARBA" id="ARBA00022729"/>
    </source>
</evidence>
<evidence type="ECO:0000256" key="7">
    <source>
        <dbReference type="SAM" id="SignalP"/>
    </source>
</evidence>
<feature type="compositionally biased region" description="Polar residues" evidence="5">
    <location>
        <begin position="119"/>
        <end position="128"/>
    </location>
</feature>
<accession>A0A6A8NKJ4</accession>
<feature type="compositionally biased region" description="Basic and acidic residues" evidence="5">
    <location>
        <begin position="146"/>
        <end position="155"/>
    </location>
</feature>
<dbReference type="RefSeq" id="WP_154731827.1">
    <property type="nucleotide sequence ID" value="NZ_JARRYR010000019.1"/>
</dbReference>
<evidence type="ECO:0000256" key="4">
    <source>
        <dbReference type="ARBA" id="ARBA00023088"/>
    </source>
</evidence>
<protein>
    <submittedName>
        <fullName evidence="9">LPXTG cell wall anchor domain-containing protein</fullName>
    </submittedName>
</protein>
<keyword evidence="3 7" id="KW-0732">Signal</keyword>
<feature type="signal peptide" evidence="7">
    <location>
        <begin position="1"/>
        <end position="25"/>
    </location>
</feature>
<dbReference type="AlphaFoldDB" id="A0A6A8NKJ4"/>
<proteinExistence type="predicted"/>
<dbReference type="NCBIfam" id="TIGR01167">
    <property type="entry name" value="LPXTG_anchor"/>
    <property type="match status" value="1"/>
</dbReference>
<evidence type="ECO:0000256" key="2">
    <source>
        <dbReference type="ARBA" id="ARBA00022525"/>
    </source>
</evidence>
<name>A0A6A8NKJ4_ENTFC</name>
<dbReference type="Pfam" id="PF00746">
    <property type="entry name" value="Gram_pos_anchor"/>
    <property type="match status" value="1"/>
</dbReference>
<organism evidence="9">
    <name type="scientific">Enterococcus faecium</name>
    <name type="common">Streptococcus faecium</name>
    <dbReference type="NCBI Taxonomy" id="1352"/>
    <lineage>
        <taxon>Bacteria</taxon>
        <taxon>Bacillati</taxon>
        <taxon>Bacillota</taxon>
        <taxon>Bacilli</taxon>
        <taxon>Lactobacillales</taxon>
        <taxon>Enterococcaceae</taxon>
        <taxon>Enterococcus</taxon>
    </lineage>
</organism>
<keyword evidence="6" id="KW-1133">Transmembrane helix</keyword>
<feature type="compositionally biased region" description="Polar residues" evidence="5">
    <location>
        <begin position="91"/>
        <end position="104"/>
    </location>
</feature>
<evidence type="ECO:0000256" key="1">
    <source>
        <dbReference type="ARBA" id="ARBA00022512"/>
    </source>
</evidence>
<dbReference type="InterPro" id="IPR019931">
    <property type="entry name" value="LPXTG_anchor"/>
</dbReference>